<dbReference type="RefSeq" id="WP_006289937.1">
    <property type="nucleotide sequence ID" value="NZ_AP012333.1"/>
</dbReference>
<reference evidence="2 3" key="1">
    <citation type="submission" date="2010-12" db="EMBL/GenBank/DDBJ databases">
        <authorList>
            <person name="Muzny D."/>
            <person name="Qin X."/>
            <person name="Buhay C."/>
            <person name="Dugan-Rocha S."/>
            <person name="Ding Y."/>
            <person name="Chen G."/>
            <person name="Hawes A."/>
            <person name="Holder M."/>
            <person name="Jhangiani S."/>
            <person name="Johnson A."/>
            <person name="Khan Z."/>
            <person name="Li Z."/>
            <person name="Liu W."/>
            <person name="Liu X."/>
            <person name="Perez L."/>
            <person name="Shen H."/>
            <person name="Wang Q."/>
            <person name="Watt J."/>
            <person name="Xi L."/>
            <person name="Xin Y."/>
            <person name="Zhou J."/>
            <person name="Deng J."/>
            <person name="Jiang H."/>
            <person name="Liu Y."/>
            <person name="Qu J."/>
            <person name="Song X.-Z."/>
            <person name="Zhang L."/>
            <person name="Villasana D."/>
            <person name="Johnson A."/>
            <person name="Liu J."/>
            <person name="Liyanage D."/>
            <person name="Lorensuhewa L."/>
            <person name="Robinson T."/>
            <person name="Song A."/>
            <person name="Song B.-B."/>
            <person name="Dinh H."/>
            <person name="Thornton R."/>
            <person name="Coyle M."/>
            <person name="Francisco L."/>
            <person name="Jackson L."/>
            <person name="Javaid M."/>
            <person name="Korchina V."/>
            <person name="Kovar C."/>
            <person name="Mata R."/>
            <person name="Mathew T."/>
            <person name="Ngo R."/>
            <person name="Nguyen L."/>
            <person name="Nguyen N."/>
            <person name="Okwuonu G."/>
            <person name="Ongeri F."/>
            <person name="Pham C."/>
            <person name="Simmons D."/>
            <person name="Wilczek-Boney K."/>
            <person name="Hale W."/>
            <person name="Jakkamsetti A."/>
            <person name="Pham P."/>
            <person name="Ruth R."/>
            <person name="San Lucas F."/>
            <person name="Warren J."/>
            <person name="Zhang J."/>
            <person name="Zhao Z."/>
            <person name="Zhou C."/>
            <person name="Zhu D."/>
            <person name="Lee S."/>
            <person name="Bess C."/>
            <person name="Blankenburg K."/>
            <person name="Forbes L."/>
            <person name="Fu Q."/>
            <person name="Gubbala S."/>
            <person name="Hirani K."/>
            <person name="Jayaseelan J.C."/>
            <person name="Lara F."/>
            <person name="Munidasa M."/>
            <person name="Palculict T."/>
            <person name="Patil S."/>
            <person name="Pu L.-L."/>
            <person name="Saada N."/>
            <person name="Tang L."/>
            <person name="Weissenberger G."/>
            <person name="Zhu Y."/>
            <person name="Hemphill L."/>
            <person name="Shang Y."/>
            <person name="Youmans B."/>
            <person name="Ayvaz T."/>
            <person name="Ross M."/>
            <person name="Santibanez J."/>
            <person name="Aqrawi P."/>
            <person name="Gross S."/>
            <person name="Joshi V."/>
            <person name="Fowler G."/>
            <person name="Nazareth L."/>
            <person name="Reid J."/>
            <person name="Worley K."/>
            <person name="Petrosino J."/>
            <person name="Highlander S."/>
            <person name="Gibbs R."/>
        </authorList>
    </citation>
    <scope>NUCLEOTIDE SEQUENCE [LARGE SCALE GENOMIC DNA]</scope>
    <source>
        <strain evidence="2 3">DSM 10105</strain>
    </source>
</reference>
<proteinExistence type="predicted"/>
<dbReference type="Proteomes" id="UP000004946">
    <property type="component" value="Chromosome"/>
</dbReference>
<accession>E6JZM5</accession>
<evidence type="ECO:0000313" key="3">
    <source>
        <dbReference type="Proteomes" id="UP000004946"/>
    </source>
</evidence>
<organism evidence="2 3">
    <name type="scientific">Parascardovia denticolens DSM 10105 = JCM 12538</name>
    <dbReference type="NCBI Taxonomy" id="864564"/>
    <lineage>
        <taxon>Bacteria</taxon>
        <taxon>Bacillati</taxon>
        <taxon>Actinomycetota</taxon>
        <taxon>Actinomycetes</taxon>
        <taxon>Bifidobacteriales</taxon>
        <taxon>Bifidobacteriaceae</taxon>
        <taxon>Parascardovia</taxon>
    </lineage>
</organism>
<keyword evidence="1" id="KW-0472">Membrane</keyword>
<dbReference type="HOGENOM" id="CLU_186018_0_0_11"/>
<keyword evidence="3" id="KW-1185">Reference proteome</keyword>
<name>E6JZM5_PARDN</name>
<keyword evidence="1" id="KW-1133">Transmembrane helix</keyword>
<dbReference type="NCBIfam" id="NF033904">
    <property type="entry name" value="LlsX_fam"/>
    <property type="match status" value="1"/>
</dbReference>
<feature type="transmembrane region" description="Helical" evidence="1">
    <location>
        <begin position="63"/>
        <end position="83"/>
    </location>
</feature>
<protein>
    <submittedName>
        <fullName evidence="2">Uncharacterized protein</fullName>
    </submittedName>
</protein>
<dbReference type="InterPro" id="IPR046007">
    <property type="entry name" value="DUF5963"/>
</dbReference>
<dbReference type="AlphaFoldDB" id="E6JZM5"/>
<gene>
    <name evidence="2" type="ORF">HMPREF0620_1076</name>
</gene>
<keyword evidence="1" id="KW-0812">Transmembrane</keyword>
<dbReference type="Pfam" id="PF19388">
    <property type="entry name" value="DUF5963"/>
    <property type="match status" value="1"/>
</dbReference>
<feature type="transmembrane region" description="Helical" evidence="1">
    <location>
        <begin position="7"/>
        <end position="30"/>
    </location>
</feature>
<evidence type="ECO:0000313" key="2">
    <source>
        <dbReference type="EMBL" id="EFT84071.1"/>
    </source>
</evidence>
<dbReference type="EMBL" id="AEON01000001">
    <property type="protein sequence ID" value="EFT84071.1"/>
    <property type="molecule type" value="Genomic_DNA"/>
</dbReference>
<dbReference type="eggNOG" id="ENOG502ZSNC">
    <property type="taxonomic scope" value="Bacteria"/>
</dbReference>
<sequence length="93" mass="10241">MKKQTRITLALGIGFGLAMLSMALTIYFGYVHAYSNGGNAKDVYLFGLKIYRLTLEGNNYTGASLGVNMGIVCAIYMGIVLFLEEIIHKLRTL</sequence>
<comment type="caution">
    <text evidence="2">The sequence shown here is derived from an EMBL/GenBank/DDBJ whole genome shotgun (WGS) entry which is preliminary data.</text>
</comment>
<evidence type="ECO:0000256" key="1">
    <source>
        <dbReference type="SAM" id="Phobius"/>
    </source>
</evidence>